<feature type="signal peptide" evidence="3">
    <location>
        <begin position="1"/>
        <end position="22"/>
    </location>
</feature>
<dbReference type="EMBL" id="JBHUOP010000002">
    <property type="protein sequence ID" value="MFD2840162.1"/>
    <property type="molecule type" value="Genomic_DNA"/>
</dbReference>
<dbReference type="SUPFAM" id="SSF53850">
    <property type="entry name" value="Periplasmic binding protein-like II"/>
    <property type="match status" value="1"/>
</dbReference>
<comment type="caution">
    <text evidence="4">The sequence shown here is derived from an EMBL/GenBank/DDBJ whole genome shotgun (WGS) entry which is preliminary data.</text>
</comment>
<accession>A0ABW5XEV4</accession>
<dbReference type="PROSITE" id="PS51257">
    <property type="entry name" value="PROKAR_LIPOPROTEIN"/>
    <property type="match status" value="1"/>
</dbReference>
<organism evidence="4 5">
    <name type="scientific">Populibacterium corticicola</name>
    <dbReference type="NCBI Taxonomy" id="1812826"/>
    <lineage>
        <taxon>Bacteria</taxon>
        <taxon>Bacillati</taxon>
        <taxon>Actinomycetota</taxon>
        <taxon>Actinomycetes</taxon>
        <taxon>Micrococcales</taxon>
        <taxon>Jonesiaceae</taxon>
        <taxon>Populibacterium</taxon>
    </lineage>
</organism>
<comment type="similarity">
    <text evidence="1">Belongs to the bacterial solute-binding protein 1 family.</text>
</comment>
<dbReference type="PANTHER" id="PTHR43649">
    <property type="entry name" value="ARABINOSE-BINDING PROTEIN-RELATED"/>
    <property type="match status" value="1"/>
</dbReference>
<keyword evidence="3" id="KW-0732">Signal</keyword>
<keyword evidence="5" id="KW-1185">Reference proteome</keyword>
<dbReference type="PANTHER" id="PTHR43649:SF29">
    <property type="entry name" value="OSMOPROTECTIVE COMPOUNDS-BINDING PROTEIN GGTB"/>
    <property type="match status" value="1"/>
</dbReference>
<evidence type="ECO:0000313" key="5">
    <source>
        <dbReference type="Proteomes" id="UP001597391"/>
    </source>
</evidence>
<dbReference type="InterPro" id="IPR050490">
    <property type="entry name" value="Bact_solute-bd_prot1"/>
</dbReference>
<protein>
    <submittedName>
        <fullName evidence="4">ABC transporter substrate-binding protein</fullName>
    </submittedName>
</protein>
<proteinExistence type="inferred from homology"/>
<evidence type="ECO:0000256" key="2">
    <source>
        <dbReference type="ARBA" id="ARBA00022448"/>
    </source>
</evidence>
<gene>
    <name evidence="4" type="ORF">ACFSYH_06225</name>
</gene>
<feature type="chain" id="PRO_5047266789" evidence="3">
    <location>
        <begin position="23"/>
        <end position="462"/>
    </location>
</feature>
<evidence type="ECO:0000313" key="4">
    <source>
        <dbReference type="EMBL" id="MFD2840162.1"/>
    </source>
</evidence>
<evidence type="ECO:0000256" key="1">
    <source>
        <dbReference type="ARBA" id="ARBA00008520"/>
    </source>
</evidence>
<dbReference type="Proteomes" id="UP001597391">
    <property type="component" value="Unassembled WGS sequence"/>
</dbReference>
<sequence length="462" mass="49364">MKTTTRKTFALASAITLAATLAACSSDTTNEGDNNGEGTAADCSAFEKYGDLSGKTVSVYTSIIAPEDTPHIESYKPFEECTGAKINYEGSKEFEAQLPVKLAAGDPPDIAFIPQPGLLQTIVQQYGDQIVPASAGTVENIDQYFAESWKGYGSVDGTFYAAPLGANVKSFVWYSPQAFAEHGYEVPETYDDLIALSDKIVEDAQANGTGAKPWCAGIGSGDATGWPATDWLEDMMLRTAGIEKYNDWISNDLKFDDPVVADALAKVGAILKNPDYVNGGIGNDVASIATTEFQDGGLPIVTSGLCFMHRQASFYAANWPEGTNVSPDGDVFAFYFPGLTADSRPVLGGGEFVAAFSEREEVAAFQAYLSSPEWSNARADATPEGGGWVSPNSGLDREKLKSDIDKLSFDLLGDTTQDFGFDGSDLMPGEVGAGSFWTEMTAWIAQDKSDEAVLKAIQDSWK</sequence>
<evidence type="ECO:0000256" key="3">
    <source>
        <dbReference type="SAM" id="SignalP"/>
    </source>
</evidence>
<dbReference type="Gene3D" id="3.40.190.10">
    <property type="entry name" value="Periplasmic binding protein-like II"/>
    <property type="match status" value="2"/>
</dbReference>
<keyword evidence="2" id="KW-0813">Transport</keyword>
<name>A0ABW5XEV4_9MICO</name>
<reference evidence="5" key="1">
    <citation type="journal article" date="2019" name="Int. J. Syst. Evol. Microbiol.">
        <title>The Global Catalogue of Microorganisms (GCM) 10K type strain sequencing project: providing services to taxonomists for standard genome sequencing and annotation.</title>
        <authorList>
            <consortium name="The Broad Institute Genomics Platform"/>
            <consortium name="The Broad Institute Genome Sequencing Center for Infectious Disease"/>
            <person name="Wu L."/>
            <person name="Ma J."/>
        </authorList>
    </citation>
    <scope>NUCLEOTIDE SEQUENCE [LARGE SCALE GENOMIC DNA]</scope>
    <source>
        <strain evidence="5">KCTC 33576</strain>
    </source>
</reference>
<dbReference type="RefSeq" id="WP_377465857.1">
    <property type="nucleotide sequence ID" value="NZ_JBHUOP010000002.1"/>
</dbReference>